<comment type="function">
    <text evidence="12">Protein-lysine N-methyltransferase. Monomethylates PRMT5, modulating its transcriptional activity. May also act as a histone methyltransferase. Plays a critical role in cardiac development. Acts as a key epigenetic regulator of gene expression during cardiac development via its dual activities as a methyltransferase and negative regulator of HDAC1.</text>
</comment>
<comment type="subcellular location">
    <subcellularLocation>
        <location evidence="2">Cytoplasm</location>
    </subcellularLocation>
    <subcellularLocation>
        <location evidence="1">Nucleus</location>
    </subcellularLocation>
</comment>
<evidence type="ECO:0000256" key="3">
    <source>
        <dbReference type="ARBA" id="ARBA00022490"/>
    </source>
</evidence>
<dbReference type="GO" id="GO:0008168">
    <property type="term" value="F:methyltransferase activity"/>
    <property type="evidence" value="ECO:0007669"/>
    <property type="project" value="UniProtKB-KW"/>
</dbReference>
<evidence type="ECO:0000256" key="4">
    <source>
        <dbReference type="ARBA" id="ARBA00022603"/>
    </source>
</evidence>
<comment type="caution">
    <text evidence="19">The sequence shown here is derived from an EMBL/GenBank/DDBJ whole genome shotgun (WGS) entry which is preliminary data.</text>
</comment>
<keyword evidence="6" id="KW-0949">S-adenosyl-L-methionine</keyword>
<gene>
    <name evidence="19" type="ORF">GPM918_LOCUS1497</name>
    <name evidence="20" type="ORF">SRO942_LOCUS1497</name>
</gene>
<keyword evidence="3" id="KW-0963">Cytoplasm</keyword>
<evidence type="ECO:0000313" key="21">
    <source>
        <dbReference type="Proteomes" id="UP000663829"/>
    </source>
</evidence>
<keyword evidence="21" id="KW-1185">Reference proteome</keyword>
<dbReference type="Proteomes" id="UP000663829">
    <property type="component" value="Unassembled WGS sequence"/>
</dbReference>
<evidence type="ECO:0000256" key="12">
    <source>
        <dbReference type="ARBA" id="ARBA00093423"/>
    </source>
</evidence>
<dbReference type="Proteomes" id="UP000681722">
    <property type="component" value="Unassembled WGS sequence"/>
</dbReference>
<evidence type="ECO:0000256" key="11">
    <source>
        <dbReference type="ARBA" id="ARBA00048985"/>
    </source>
</evidence>
<dbReference type="InterPro" id="IPR002893">
    <property type="entry name" value="Znf_MYND"/>
</dbReference>
<evidence type="ECO:0000256" key="16">
    <source>
        <dbReference type="SAM" id="MobiDB-lite"/>
    </source>
</evidence>
<keyword evidence="7" id="KW-0479">Metal-binding</keyword>
<comment type="catalytic activity">
    <reaction evidence="11">
        <text>L-lysyl-[protein] + S-adenosyl-L-methionine = N(6)-methyl-L-lysyl-[protein] + S-adenosyl-L-homocysteine + H(+)</text>
        <dbReference type="Rhea" id="RHEA:51736"/>
        <dbReference type="Rhea" id="RHEA-COMP:9752"/>
        <dbReference type="Rhea" id="RHEA-COMP:13053"/>
        <dbReference type="ChEBI" id="CHEBI:15378"/>
        <dbReference type="ChEBI" id="CHEBI:29969"/>
        <dbReference type="ChEBI" id="CHEBI:57856"/>
        <dbReference type="ChEBI" id="CHEBI:59789"/>
        <dbReference type="ChEBI" id="CHEBI:61929"/>
    </reaction>
</comment>
<evidence type="ECO:0000256" key="5">
    <source>
        <dbReference type="ARBA" id="ARBA00022679"/>
    </source>
</evidence>
<keyword evidence="4" id="KW-0489">Methyltransferase</keyword>
<dbReference type="GO" id="GO:0005634">
    <property type="term" value="C:nucleus"/>
    <property type="evidence" value="ECO:0007669"/>
    <property type="project" value="UniProtKB-SubCell"/>
</dbReference>
<dbReference type="CDD" id="cd10536">
    <property type="entry name" value="SET_SMYD4"/>
    <property type="match status" value="1"/>
</dbReference>
<evidence type="ECO:0000256" key="7">
    <source>
        <dbReference type="ARBA" id="ARBA00022723"/>
    </source>
</evidence>
<feature type="domain" description="SET" evidence="17">
    <location>
        <begin position="266"/>
        <end position="605"/>
    </location>
</feature>
<protein>
    <recommendedName>
        <fullName evidence="13">Protein-lysine N-methyltransferase SMYD4</fullName>
    </recommendedName>
    <alternativeName>
        <fullName evidence="14">SET and MYND domain-containing protein 4</fullName>
    </alternativeName>
</protein>
<keyword evidence="5" id="KW-0808">Transferase</keyword>
<evidence type="ECO:0000256" key="2">
    <source>
        <dbReference type="ARBA" id="ARBA00004496"/>
    </source>
</evidence>
<dbReference type="GO" id="GO:0032259">
    <property type="term" value="P:methylation"/>
    <property type="evidence" value="ECO:0007669"/>
    <property type="project" value="UniProtKB-KW"/>
</dbReference>
<dbReference type="PROSITE" id="PS50865">
    <property type="entry name" value="ZF_MYND_2"/>
    <property type="match status" value="1"/>
</dbReference>
<dbReference type="Gene3D" id="1.25.40.10">
    <property type="entry name" value="Tetratricopeptide repeat domain"/>
    <property type="match status" value="1"/>
</dbReference>
<name>A0A813Q7D4_9BILA</name>
<feature type="compositionally biased region" description="Low complexity" evidence="16">
    <location>
        <begin position="492"/>
        <end position="506"/>
    </location>
</feature>
<evidence type="ECO:0000313" key="20">
    <source>
        <dbReference type="EMBL" id="CAF3544125.1"/>
    </source>
</evidence>
<dbReference type="SUPFAM" id="SSF82199">
    <property type="entry name" value="SET domain"/>
    <property type="match status" value="1"/>
</dbReference>
<dbReference type="Pfam" id="PF01753">
    <property type="entry name" value="zf-MYND"/>
    <property type="match status" value="1"/>
</dbReference>
<dbReference type="Gene3D" id="2.170.270.10">
    <property type="entry name" value="SET domain"/>
    <property type="match status" value="1"/>
</dbReference>
<dbReference type="PANTHER" id="PTHR46165">
    <property type="entry name" value="SET AND MYND DOMAIN-CONTAINING PROTEIN 4"/>
    <property type="match status" value="1"/>
</dbReference>
<accession>A0A813Q7D4</accession>
<dbReference type="SUPFAM" id="SSF144232">
    <property type="entry name" value="HIT/MYND zinc finger-like"/>
    <property type="match status" value="1"/>
</dbReference>
<keyword evidence="8 15" id="KW-0863">Zinc-finger</keyword>
<dbReference type="PROSITE" id="PS50280">
    <property type="entry name" value="SET"/>
    <property type="match status" value="1"/>
</dbReference>
<dbReference type="GO" id="GO:0008270">
    <property type="term" value="F:zinc ion binding"/>
    <property type="evidence" value="ECO:0007669"/>
    <property type="project" value="UniProtKB-KW"/>
</dbReference>
<dbReference type="EMBL" id="CAJNOQ010000139">
    <property type="protein sequence ID" value="CAF0763027.1"/>
    <property type="molecule type" value="Genomic_DNA"/>
</dbReference>
<dbReference type="GO" id="GO:0005737">
    <property type="term" value="C:cytoplasm"/>
    <property type="evidence" value="ECO:0007669"/>
    <property type="project" value="UniProtKB-SubCell"/>
</dbReference>
<dbReference type="InterPro" id="IPR001214">
    <property type="entry name" value="SET_dom"/>
</dbReference>
<dbReference type="Pfam" id="PF00856">
    <property type="entry name" value="SET"/>
    <property type="match status" value="1"/>
</dbReference>
<keyword evidence="9" id="KW-0862">Zinc</keyword>
<reference evidence="19" key="1">
    <citation type="submission" date="2021-02" db="EMBL/GenBank/DDBJ databases">
        <authorList>
            <person name="Nowell W R."/>
        </authorList>
    </citation>
    <scope>NUCLEOTIDE SEQUENCE</scope>
</reference>
<dbReference type="PANTHER" id="PTHR46165:SF2">
    <property type="entry name" value="SET AND MYND DOMAIN-CONTAINING PROTEIN 4"/>
    <property type="match status" value="1"/>
</dbReference>
<feature type="region of interest" description="Disordered" evidence="16">
    <location>
        <begin position="168"/>
        <end position="193"/>
    </location>
</feature>
<evidence type="ECO:0000256" key="14">
    <source>
        <dbReference type="ARBA" id="ARBA00093680"/>
    </source>
</evidence>
<evidence type="ECO:0000256" key="8">
    <source>
        <dbReference type="ARBA" id="ARBA00022771"/>
    </source>
</evidence>
<dbReference type="GO" id="GO:0042826">
    <property type="term" value="F:histone deacetylase binding"/>
    <property type="evidence" value="ECO:0007669"/>
    <property type="project" value="TreeGrafter"/>
</dbReference>
<feature type="domain" description="MYND-type" evidence="18">
    <location>
        <begin position="311"/>
        <end position="350"/>
    </location>
</feature>
<dbReference type="AlphaFoldDB" id="A0A813Q7D4"/>
<sequence length="855" mass="98867">MEPKFSDMDWLDSAGEIMEVATQSGLYKQFSHLKTDYDRIQFMHDHKQLLTTTIEKYLKELTNNGKDITKAISYRKQGNDCFVSKNLRQAAWQVDKSEMKILLNENFLGVTALVLVFRRAACYHKLGDKVRSSYELKIAAELIKHANGLDRKKIESYCKEMEQLSRQTEETLSKKLDDDHEQESGILQSNNEEKERQYKNLDELIDNCQSPSDTIALKLLSSKTNSKNELPSPLTPPSPPRKLEELEIYRPQLYNKKHEQIPCCSSSVRMNYTKEKGRHLIAQKPIPSNEIILIEKPYSWLLLPNYCYTYCDHCLKLIVIPFVCSKCSHVIYCSEYCQNYSLTNYHQYECDYIHVLRTLGIAYLAYRTITITGLERLLAPTNKTSSSCYYSDYESVKKLITHTEQMSIDDLFHYSLTAYLLSEIIKQTKFIQGTSHEEQIKQQLIIASHLLRHIQQMICNAQTISVMKKNIKPKQQENNEVSASSHIVINEQQQQQSTKKTKSATQNEGNQNGMNGITKAKVKDISNDENQTDDIDDDLYFDNFSENEDDSFISERRLASALFPTCSLMNHSCVPNITCSFYNALLIVRTSRNILAGEELYNCYGPQKSRMSTQLRQSVLYEQYYFKCTCEGCVENTKMNDRKLKSTKKLLPSSSTTTTTRFPSIKKNKVDNSNEQVTGNAHNLFYLNFAEKLNEAKTKFSNGTNCLILYEQQTNNADLWQKGLIYLEEAQLLYEHIINELNLDSVHIYDYIAKIYNDKQDYEKCSSYLNRSISILTTYVHSYSIGYLLDDLRKYAQTLFNSRKFNDSLSMCAQALTLIQKHSITSMNGQNIKDYLKNIEDLKAECELCIKLLQN</sequence>
<dbReference type="EMBL" id="CAJOBC010000139">
    <property type="protein sequence ID" value="CAF3544125.1"/>
    <property type="molecule type" value="Genomic_DNA"/>
</dbReference>
<evidence type="ECO:0000256" key="15">
    <source>
        <dbReference type="PROSITE-ProRule" id="PRU00134"/>
    </source>
</evidence>
<feature type="compositionally biased region" description="Basic and acidic residues" evidence="16">
    <location>
        <begin position="168"/>
        <end position="178"/>
    </location>
</feature>
<evidence type="ECO:0000256" key="1">
    <source>
        <dbReference type="ARBA" id="ARBA00004123"/>
    </source>
</evidence>
<dbReference type="InterPro" id="IPR011990">
    <property type="entry name" value="TPR-like_helical_dom_sf"/>
</dbReference>
<keyword evidence="10" id="KW-0539">Nucleus</keyword>
<evidence type="ECO:0000259" key="18">
    <source>
        <dbReference type="PROSITE" id="PS50865"/>
    </source>
</evidence>
<feature type="region of interest" description="Disordered" evidence="16">
    <location>
        <begin position="491"/>
        <end position="516"/>
    </location>
</feature>
<evidence type="ECO:0000256" key="13">
    <source>
        <dbReference type="ARBA" id="ARBA00093635"/>
    </source>
</evidence>
<evidence type="ECO:0000256" key="6">
    <source>
        <dbReference type="ARBA" id="ARBA00022691"/>
    </source>
</evidence>
<evidence type="ECO:0000259" key="17">
    <source>
        <dbReference type="PROSITE" id="PS50280"/>
    </source>
</evidence>
<dbReference type="InterPro" id="IPR046341">
    <property type="entry name" value="SET_dom_sf"/>
</dbReference>
<evidence type="ECO:0000313" key="19">
    <source>
        <dbReference type="EMBL" id="CAF0763027.1"/>
    </source>
</evidence>
<dbReference type="OrthoDB" id="62495at2759"/>
<dbReference type="InterPro" id="IPR044421">
    <property type="entry name" value="SMYD4_SET"/>
</dbReference>
<proteinExistence type="predicted"/>
<dbReference type="InterPro" id="IPR052097">
    <property type="entry name" value="SET-MYND_domain_protein"/>
</dbReference>
<evidence type="ECO:0000256" key="10">
    <source>
        <dbReference type="ARBA" id="ARBA00023242"/>
    </source>
</evidence>
<evidence type="ECO:0000256" key="9">
    <source>
        <dbReference type="ARBA" id="ARBA00022833"/>
    </source>
</evidence>
<organism evidence="19 21">
    <name type="scientific">Didymodactylos carnosus</name>
    <dbReference type="NCBI Taxonomy" id="1234261"/>
    <lineage>
        <taxon>Eukaryota</taxon>
        <taxon>Metazoa</taxon>
        <taxon>Spiralia</taxon>
        <taxon>Gnathifera</taxon>
        <taxon>Rotifera</taxon>
        <taxon>Eurotatoria</taxon>
        <taxon>Bdelloidea</taxon>
        <taxon>Philodinida</taxon>
        <taxon>Philodinidae</taxon>
        <taxon>Didymodactylos</taxon>
    </lineage>
</organism>